<keyword evidence="2" id="KW-0403">Intermediate filament</keyword>
<dbReference type="Gene3D" id="1.20.5.1160">
    <property type="entry name" value="Vasodilator-stimulated phosphoprotein"/>
    <property type="match status" value="1"/>
</dbReference>
<dbReference type="SUPFAM" id="SSF64593">
    <property type="entry name" value="Intermediate filament protein, coiled coil region"/>
    <property type="match status" value="2"/>
</dbReference>
<evidence type="ECO:0000256" key="6">
    <source>
        <dbReference type="SAM" id="MobiDB-lite"/>
    </source>
</evidence>
<dbReference type="PANTHER" id="PTHR45721:SF11">
    <property type="entry name" value="LAMIN DM0-RELATED"/>
    <property type="match status" value="1"/>
</dbReference>
<keyword evidence="9" id="KW-1185">Reference proteome</keyword>
<feature type="compositionally biased region" description="Polar residues" evidence="6">
    <location>
        <begin position="9"/>
        <end position="34"/>
    </location>
</feature>
<evidence type="ECO:0000256" key="2">
    <source>
        <dbReference type="ARBA" id="ARBA00022754"/>
    </source>
</evidence>
<organism evidence="9 10">
    <name type="scientific">Mesorhabditis belari</name>
    <dbReference type="NCBI Taxonomy" id="2138241"/>
    <lineage>
        <taxon>Eukaryota</taxon>
        <taxon>Metazoa</taxon>
        <taxon>Ecdysozoa</taxon>
        <taxon>Nematoda</taxon>
        <taxon>Chromadorea</taxon>
        <taxon>Rhabditida</taxon>
        <taxon>Rhabditina</taxon>
        <taxon>Rhabditomorpha</taxon>
        <taxon>Rhabditoidea</taxon>
        <taxon>Rhabditidae</taxon>
        <taxon>Mesorhabditinae</taxon>
        <taxon>Mesorhabditis</taxon>
    </lineage>
</organism>
<feature type="domain" description="IF rod" evidence="8">
    <location>
        <begin position="39"/>
        <end position="384"/>
    </location>
</feature>
<dbReference type="Gene3D" id="1.20.5.170">
    <property type="match status" value="1"/>
</dbReference>
<accession>A0AAF3J2V5</accession>
<evidence type="ECO:0000259" key="7">
    <source>
        <dbReference type="PROSITE" id="PS51841"/>
    </source>
</evidence>
<dbReference type="AlphaFoldDB" id="A0AAF3J2V5"/>
<dbReference type="SMART" id="SM01391">
    <property type="entry name" value="Filament"/>
    <property type="match status" value="1"/>
</dbReference>
<comment type="subcellular location">
    <subcellularLocation>
        <location evidence="1">Nucleus</location>
    </subcellularLocation>
</comment>
<dbReference type="Gene3D" id="2.60.40.1260">
    <property type="entry name" value="Lamin Tail domain"/>
    <property type="match status" value="1"/>
</dbReference>
<evidence type="ECO:0000256" key="1">
    <source>
        <dbReference type="ARBA" id="ARBA00004123"/>
    </source>
</evidence>
<keyword evidence="4" id="KW-0539">Nucleus</keyword>
<dbReference type="PANTHER" id="PTHR45721">
    <property type="entry name" value="LAMIN DM0-RELATED"/>
    <property type="match status" value="1"/>
</dbReference>
<dbReference type="GO" id="GO:0007097">
    <property type="term" value="P:nuclear migration"/>
    <property type="evidence" value="ECO:0007669"/>
    <property type="project" value="TreeGrafter"/>
</dbReference>
<evidence type="ECO:0000313" key="10">
    <source>
        <dbReference type="WBParaSite" id="MBELARI_LOCUS12777.1"/>
    </source>
</evidence>
<proteinExistence type="predicted"/>
<evidence type="ECO:0000259" key="8">
    <source>
        <dbReference type="PROSITE" id="PS51842"/>
    </source>
</evidence>
<dbReference type="PROSITE" id="PS51841">
    <property type="entry name" value="LTD"/>
    <property type="match status" value="1"/>
</dbReference>
<dbReference type="GO" id="GO:0051664">
    <property type="term" value="P:nuclear pore localization"/>
    <property type="evidence" value="ECO:0007669"/>
    <property type="project" value="TreeGrafter"/>
</dbReference>
<dbReference type="GO" id="GO:0005882">
    <property type="term" value="C:intermediate filament"/>
    <property type="evidence" value="ECO:0007669"/>
    <property type="project" value="UniProtKB-KW"/>
</dbReference>
<evidence type="ECO:0000256" key="3">
    <source>
        <dbReference type="ARBA" id="ARBA00023054"/>
    </source>
</evidence>
<feature type="region of interest" description="Disordered" evidence="6">
    <location>
        <begin position="1"/>
        <end position="40"/>
    </location>
</feature>
<evidence type="ECO:0000256" key="4">
    <source>
        <dbReference type="ARBA" id="ARBA00023242"/>
    </source>
</evidence>
<dbReference type="InterPro" id="IPR036415">
    <property type="entry name" value="Lamin_tail_dom_sf"/>
</dbReference>
<dbReference type="Pfam" id="PF00932">
    <property type="entry name" value="LTD"/>
    <property type="match status" value="1"/>
</dbReference>
<evidence type="ECO:0000313" key="9">
    <source>
        <dbReference type="Proteomes" id="UP000887575"/>
    </source>
</evidence>
<feature type="coiled-coil region" evidence="5">
    <location>
        <begin position="43"/>
        <end position="229"/>
    </location>
</feature>
<dbReference type="GO" id="GO:0005652">
    <property type="term" value="C:nuclear lamina"/>
    <property type="evidence" value="ECO:0007669"/>
    <property type="project" value="TreeGrafter"/>
</dbReference>
<protein>
    <submittedName>
        <fullName evidence="10">Lamin</fullName>
    </submittedName>
</protein>
<dbReference type="InterPro" id="IPR039008">
    <property type="entry name" value="IF_rod_dom"/>
</dbReference>
<dbReference type="SUPFAM" id="SSF74853">
    <property type="entry name" value="Lamin A/C globular tail domain"/>
    <property type="match status" value="1"/>
</dbReference>
<dbReference type="Proteomes" id="UP000887575">
    <property type="component" value="Unassembled WGS sequence"/>
</dbReference>
<dbReference type="InterPro" id="IPR001322">
    <property type="entry name" value="Lamin_tail_dom"/>
</dbReference>
<dbReference type="GO" id="GO:0090435">
    <property type="term" value="P:protein localization to nuclear envelope"/>
    <property type="evidence" value="ECO:0007669"/>
    <property type="project" value="TreeGrafter"/>
</dbReference>
<dbReference type="GO" id="GO:0005200">
    <property type="term" value="F:structural constituent of cytoskeleton"/>
    <property type="evidence" value="ECO:0007669"/>
    <property type="project" value="TreeGrafter"/>
</dbReference>
<evidence type="ECO:0000256" key="5">
    <source>
        <dbReference type="SAM" id="Coils"/>
    </source>
</evidence>
<feature type="region of interest" description="Disordered" evidence="6">
    <location>
        <begin position="385"/>
        <end position="441"/>
    </location>
</feature>
<dbReference type="GO" id="GO:0031507">
    <property type="term" value="P:heterochromatin formation"/>
    <property type="evidence" value="ECO:0007669"/>
    <property type="project" value="TreeGrafter"/>
</dbReference>
<dbReference type="WBParaSite" id="MBELARI_LOCUS12777.1">
    <property type="protein sequence ID" value="MBELARI_LOCUS12777.1"/>
    <property type="gene ID" value="MBELARI_LOCUS12777"/>
</dbReference>
<keyword evidence="3 5" id="KW-0175">Coiled coil</keyword>
<dbReference type="GO" id="GO:0006998">
    <property type="term" value="P:nuclear envelope organization"/>
    <property type="evidence" value="ECO:0007669"/>
    <property type="project" value="TreeGrafter"/>
</dbReference>
<dbReference type="PROSITE" id="PS51842">
    <property type="entry name" value="IF_ROD_2"/>
    <property type="match status" value="1"/>
</dbReference>
<feature type="compositionally biased region" description="Basic and acidic residues" evidence="6">
    <location>
        <begin position="427"/>
        <end position="437"/>
    </location>
</feature>
<feature type="compositionally biased region" description="Polar residues" evidence="6">
    <location>
        <begin position="385"/>
        <end position="410"/>
    </location>
</feature>
<name>A0AAF3J2V5_9BILA</name>
<feature type="coiled-coil region" evidence="5">
    <location>
        <begin position="286"/>
        <end position="362"/>
    </location>
</feature>
<dbReference type="Pfam" id="PF00038">
    <property type="entry name" value="Filament"/>
    <property type="match status" value="1"/>
</dbReference>
<feature type="domain" description="LTD" evidence="7">
    <location>
        <begin position="427"/>
        <end position="546"/>
    </location>
</feature>
<reference evidence="10" key="1">
    <citation type="submission" date="2024-02" db="UniProtKB">
        <authorList>
            <consortium name="WormBaseParasite"/>
        </authorList>
    </citation>
    <scope>IDENTIFICATION</scope>
</reference>
<sequence>MSTRKQRSKNVASQQAELSSNQGSNSTLDSSHVSSRQEEKEFLGNLNSRLGAYIDRVRQLEQENNRLIVQIKDIEIVEKKEKDNLAGRYEVEKDRLRQQLDINAARLAKLEIERDTAVAGSEELEARVIRLERDLKSAENQRAQAQGLLDNIQARLSGLENKNKSLDAENGELHKENDRLRKQVAALKKSLEDESFLRAELQNKLRSATEELDFERNNHRQQIEDVRRKRQVEMTTMSKQIESEYENQFNERLQEMRQDFSDKLAANRANFDDQYKNKLNEAHDSAERFRDEAFRLRLQVSDLEKQHQSMDTMQRKVAALESELDRLRREMDDKLASKDDRIYQLNQEIQRMMQEYQDLIDIKIQLDAELKVYQALLEGEESRLNLTSGTSPNVSTRHVSFTTSSGTKSAQRGAKRKRVSNGDEYPEFSHHQRRYESGNKGAISIEGADIDGKSISLRNNSEEDVSLGGWELKVMADDREVVYKFNQKLTLRGNHTVNVWSADSGTKHSPPHDLVMKNQNWPIGSNPEAALVDSFGEKQAWMLATHDSQSGENPGDRCSIM</sequence>